<keyword evidence="4" id="KW-1003">Cell membrane</keyword>
<keyword evidence="6 12" id="KW-0067">ATP-binding</keyword>
<evidence type="ECO:0000256" key="8">
    <source>
        <dbReference type="ARBA" id="ARBA00023136"/>
    </source>
</evidence>
<dbReference type="PANTHER" id="PTHR43553">
    <property type="entry name" value="HEAVY METAL TRANSPORTER"/>
    <property type="match status" value="1"/>
</dbReference>
<dbReference type="InterPro" id="IPR003439">
    <property type="entry name" value="ABC_transporter-like_ATP-bd"/>
</dbReference>
<comment type="similarity">
    <text evidence="2">Belongs to the ABC transporter superfamily.</text>
</comment>
<dbReference type="Gene3D" id="3.40.50.300">
    <property type="entry name" value="P-loop containing nucleotide triphosphate hydrolases"/>
    <property type="match status" value="1"/>
</dbReference>
<dbReference type="GO" id="GO:0043190">
    <property type="term" value="C:ATP-binding cassette (ABC) transporter complex"/>
    <property type="evidence" value="ECO:0007669"/>
    <property type="project" value="TreeGrafter"/>
</dbReference>
<evidence type="ECO:0000313" key="13">
    <source>
        <dbReference type="EMBL" id="SDW09443.1"/>
    </source>
</evidence>
<dbReference type="GO" id="GO:0016887">
    <property type="term" value="F:ATP hydrolysis activity"/>
    <property type="evidence" value="ECO:0007669"/>
    <property type="project" value="InterPro"/>
</dbReference>
<dbReference type="InterPro" id="IPR003593">
    <property type="entry name" value="AAA+_ATPase"/>
</dbReference>
<keyword evidence="7" id="KW-1278">Translocase</keyword>
<sequence>MIEIEDLSFGFKENQRVLDGINVSIDSGEFVVIVGGNGSGKSTFVRHLNGLLLPDEGMVKIWDMDTCTISNLIAIRRKIGMVFQNPLTQFVGATVEEDVAFGLENLACPPSVIRNKTDSSLSDLGISHLAGKSPLELSGGQMQLAALAGVLVMEPECVIFDEVTSMLDSFSKQQVLATITRLHEKGKTIIMVTHNLEEVHLAERVIAFEKGRVVYDGKSSLFFDSPAVSNPGISIPPLTELALWLRDNGLKEIDVSNPDVNTLEESIWQLKSRI</sequence>
<dbReference type="GO" id="GO:0005524">
    <property type="term" value="F:ATP binding"/>
    <property type="evidence" value="ECO:0007669"/>
    <property type="project" value="UniProtKB-KW"/>
</dbReference>
<keyword evidence="8" id="KW-0472">Membrane</keyword>
<dbReference type="PANTHER" id="PTHR43553:SF24">
    <property type="entry name" value="ENERGY-COUPLING FACTOR TRANSPORTER ATP-BINDING PROTEIN ECFA1"/>
    <property type="match status" value="1"/>
</dbReference>
<reference evidence="11 14" key="1">
    <citation type="submission" date="2016-10" db="EMBL/GenBank/DDBJ databases">
        <title>Methanohalophilus halophilus.</title>
        <authorList>
            <person name="L'haridon S."/>
        </authorList>
    </citation>
    <scope>NUCLEOTIDE SEQUENCE [LARGE SCALE GENOMIC DNA]</scope>
    <source>
        <strain evidence="11 14">Z-7982</strain>
    </source>
</reference>
<dbReference type="EMBL" id="FNMU01000001">
    <property type="protein sequence ID" value="SDW09443.1"/>
    <property type="molecule type" value="Genomic_DNA"/>
</dbReference>
<dbReference type="SUPFAM" id="SSF52540">
    <property type="entry name" value="P-loop containing nucleoside triphosphate hydrolases"/>
    <property type="match status" value="1"/>
</dbReference>
<evidence type="ECO:0000256" key="5">
    <source>
        <dbReference type="ARBA" id="ARBA00022741"/>
    </source>
</evidence>
<dbReference type="PROSITE" id="PS00211">
    <property type="entry name" value="ABC_TRANSPORTER_1"/>
    <property type="match status" value="1"/>
</dbReference>
<comment type="function">
    <text evidence="9">Probably part of an ABC transporter complex. Responsible for energy coupling to the transport system.</text>
</comment>
<evidence type="ECO:0000313" key="16">
    <source>
        <dbReference type="Proteomes" id="UP000267921"/>
    </source>
</evidence>
<dbReference type="EMBL" id="RJJG01000001">
    <property type="protein sequence ID" value="RNI10656.1"/>
    <property type="molecule type" value="Genomic_DNA"/>
</dbReference>
<dbReference type="Proteomes" id="UP000186879">
    <property type="component" value="Chromosome"/>
</dbReference>
<evidence type="ECO:0000256" key="3">
    <source>
        <dbReference type="ARBA" id="ARBA00022448"/>
    </source>
</evidence>
<evidence type="ECO:0000256" key="9">
    <source>
        <dbReference type="ARBA" id="ARBA00025157"/>
    </source>
</evidence>
<evidence type="ECO:0000259" key="10">
    <source>
        <dbReference type="PROSITE" id="PS50893"/>
    </source>
</evidence>
<dbReference type="EMBL" id="CP017921">
    <property type="protein sequence ID" value="APH38467.1"/>
    <property type="molecule type" value="Genomic_DNA"/>
</dbReference>
<organism evidence="11 14">
    <name type="scientific">Methanohalophilus halophilus</name>
    <dbReference type="NCBI Taxonomy" id="2177"/>
    <lineage>
        <taxon>Archaea</taxon>
        <taxon>Methanobacteriati</taxon>
        <taxon>Methanobacteriota</taxon>
        <taxon>Stenosarchaea group</taxon>
        <taxon>Methanomicrobia</taxon>
        <taxon>Methanosarcinales</taxon>
        <taxon>Methanosarcinaceae</taxon>
        <taxon>Methanohalophilus</taxon>
    </lineage>
</organism>
<dbReference type="CDD" id="cd03225">
    <property type="entry name" value="ABC_cobalt_CbiO_domain1"/>
    <property type="match status" value="1"/>
</dbReference>
<dbReference type="GeneID" id="30582591"/>
<dbReference type="SMART" id="SM00382">
    <property type="entry name" value="AAA"/>
    <property type="match status" value="1"/>
</dbReference>
<evidence type="ECO:0000313" key="15">
    <source>
        <dbReference type="Proteomes" id="UP000198669"/>
    </source>
</evidence>
<protein>
    <submittedName>
        <fullName evidence="12">ATP-binding cassette domain-containing protein</fullName>
    </submittedName>
    <submittedName>
        <fullName evidence="13">Energy-coupling factor transport system ATP-binding protein</fullName>
    </submittedName>
</protein>
<reference evidence="13 15" key="2">
    <citation type="submission" date="2016-10" db="EMBL/GenBank/DDBJ databases">
        <authorList>
            <person name="de Groot N.N."/>
        </authorList>
    </citation>
    <scope>NUCLEOTIDE SEQUENCE [LARGE SCALE GENOMIC DNA]</scope>
    <source>
        <strain evidence="13 15">Z-7982</strain>
    </source>
</reference>
<reference evidence="12 16" key="3">
    <citation type="submission" date="2018-10" db="EMBL/GenBank/DDBJ databases">
        <title>Cultivation of a novel Methanohalophilus strain from Kebrit Deep of the Red Sea and a genomic comparison of members of the genus Methanohalophilus.</title>
        <authorList>
            <person name="Guan Y."/>
            <person name="Ngugi D.K."/>
            <person name="Stingl U."/>
        </authorList>
    </citation>
    <scope>NUCLEOTIDE SEQUENCE [LARGE SCALE GENOMIC DNA]</scope>
    <source>
        <strain evidence="12 16">DSM 3094</strain>
    </source>
</reference>
<dbReference type="Proteomes" id="UP000267921">
    <property type="component" value="Unassembled WGS sequence"/>
</dbReference>
<keyword evidence="3" id="KW-0813">Transport</keyword>
<comment type="subcellular location">
    <subcellularLocation>
        <location evidence="1">Cell membrane</location>
        <topology evidence="1">Peripheral membrane protein</topology>
    </subcellularLocation>
</comment>
<keyword evidence="5" id="KW-0547">Nucleotide-binding</keyword>
<gene>
    <name evidence="11" type="ORF">BHR79_02495</name>
    <name evidence="12" type="ORF">EFE40_00290</name>
    <name evidence="13" type="ORF">SAMN04515625_0326</name>
</gene>
<dbReference type="FunFam" id="3.40.50.300:FF:000224">
    <property type="entry name" value="Energy-coupling factor transporter ATP-binding protein EcfA"/>
    <property type="match status" value="1"/>
</dbReference>
<dbReference type="KEGG" id="mhaz:BHR79_02495"/>
<evidence type="ECO:0000313" key="12">
    <source>
        <dbReference type="EMBL" id="RNI10656.1"/>
    </source>
</evidence>
<evidence type="ECO:0000256" key="7">
    <source>
        <dbReference type="ARBA" id="ARBA00022967"/>
    </source>
</evidence>
<evidence type="ECO:0000256" key="6">
    <source>
        <dbReference type="ARBA" id="ARBA00022840"/>
    </source>
</evidence>
<evidence type="ECO:0000256" key="2">
    <source>
        <dbReference type="ARBA" id="ARBA00005417"/>
    </source>
</evidence>
<evidence type="ECO:0000256" key="1">
    <source>
        <dbReference type="ARBA" id="ARBA00004202"/>
    </source>
</evidence>
<name>A0A1L3Q0R0_9EURY</name>
<dbReference type="GO" id="GO:0042626">
    <property type="term" value="F:ATPase-coupled transmembrane transporter activity"/>
    <property type="evidence" value="ECO:0007669"/>
    <property type="project" value="TreeGrafter"/>
</dbReference>
<evidence type="ECO:0000313" key="14">
    <source>
        <dbReference type="Proteomes" id="UP000186879"/>
    </source>
</evidence>
<accession>A0A1L3Q0R0</accession>
<proteinExistence type="inferred from homology"/>
<dbReference type="AlphaFoldDB" id="A0A1L3Q0R0"/>
<dbReference type="Pfam" id="PF00005">
    <property type="entry name" value="ABC_tran"/>
    <property type="match status" value="1"/>
</dbReference>
<dbReference type="InterPro" id="IPR050095">
    <property type="entry name" value="ECF_ABC_transporter_ATP-bd"/>
</dbReference>
<dbReference type="PROSITE" id="PS50893">
    <property type="entry name" value="ABC_TRANSPORTER_2"/>
    <property type="match status" value="1"/>
</dbReference>
<dbReference type="InterPro" id="IPR015856">
    <property type="entry name" value="ABC_transpr_CbiO/EcfA_su"/>
</dbReference>
<keyword evidence="14" id="KW-1185">Reference proteome</keyword>
<dbReference type="Proteomes" id="UP000198669">
    <property type="component" value="Unassembled WGS sequence"/>
</dbReference>
<evidence type="ECO:0000256" key="4">
    <source>
        <dbReference type="ARBA" id="ARBA00022475"/>
    </source>
</evidence>
<dbReference type="OrthoDB" id="35850at2157"/>
<dbReference type="InterPro" id="IPR017871">
    <property type="entry name" value="ABC_transporter-like_CS"/>
</dbReference>
<feature type="domain" description="ABC transporter" evidence="10">
    <location>
        <begin position="2"/>
        <end position="235"/>
    </location>
</feature>
<dbReference type="RefSeq" id="WP_072560861.1">
    <property type="nucleotide sequence ID" value="NZ_CP017921.1"/>
</dbReference>
<dbReference type="InterPro" id="IPR027417">
    <property type="entry name" value="P-loop_NTPase"/>
</dbReference>
<dbReference type="STRING" id="2177.BHR79_02495"/>
<evidence type="ECO:0000313" key="11">
    <source>
        <dbReference type="EMBL" id="APH38467.1"/>
    </source>
</evidence>